<dbReference type="AlphaFoldDB" id="A0A8T2J1D8"/>
<dbReference type="GO" id="GO:0051059">
    <property type="term" value="F:NF-kappaB binding"/>
    <property type="evidence" value="ECO:0007669"/>
    <property type="project" value="TreeGrafter"/>
</dbReference>
<dbReference type="SUPFAM" id="SSF47986">
    <property type="entry name" value="DEATH domain"/>
    <property type="match status" value="1"/>
</dbReference>
<dbReference type="InterPro" id="IPR042143">
    <property type="entry name" value="CARD_BCL10"/>
</dbReference>
<dbReference type="GO" id="GO:0005829">
    <property type="term" value="C:cytosol"/>
    <property type="evidence" value="ECO:0007669"/>
    <property type="project" value="TreeGrafter"/>
</dbReference>
<proteinExistence type="predicted"/>
<dbReference type="InterPro" id="IPR033238">
    <property type="entry name" value="BCL10/E10"/>
</dbReference>
<dbReference type="InterPro" id="IPR001315">
    <property type="entry name" value="CARD"/>
</dbReference>
<dbReference type="GO" id="GO:2001238">
    <property type="term" value="P:positive regulation of extrinsic apoptotic signaling pathway"/>
    <property type="evidence" value="ECO:0007669"/>
    <property type="project" value="TreeGrafter"/>
</dbReference>
<dbReference type="PROSITE" id="PS50209">
    <property type="entry name" value="CARD"/>
    <property type="match status" value="1"/>
</dbReference>
<protein>
    <recommendedName>
        <fullName evidence="2">CARD domain-containing protein</fullName>
    </recommendedName>
</protein>
<feature type="region of interest" description="Disordered" evidence="1">
    <location>
        <begin position="182"/>
        <end position="214"/>
    </location>
</feature>
<dbReference type="EMBL" id="JAACNH010000007">
    <property type="protein sequence ID" value="KAG8437224.1"/>
    <property type="molecule type" value="Genomic_DNA"/>
</dbReference>
<dbReference type="CDD" id="cd08810">
    <property type="entry name" value="CARD_BCL10"/>
    <property type="match status" value="1"/>
</dbReference>
<dbReference type="Proteomes" id="UP000812440">
    <property type="component" value="Chromosome 4"/>
</dbReference>
<evidence type="ECO:0000259" key="2">
    <source>
        <dbReference type="PROSITE" id="PS50209"/>
    </source>
</evidence>
<accession>A0A8T2J1D8</accession>
<evidence type="ECO:0000313" key="4">
    <source>
        <dbReference type="Proteomes" id="UP000812440"/>
    </source>
</evidence>
<dbReference type="InterPro" id="IPR011029">
    <property type="entry name" value="DEATH-like_dom_sf"/>
</dbReference>
<feature type="non-terminal residue" evidence="3">
    <location>
        <position position="225"/>
    </location>
</feature>
<dbReference type="GO" id="GO:0002250">
    <property type="term" value="P:adaptive immune response"/>
    <property type="evidence" value="ECO:0007669"/>
    <property type="project" value="TreeGrafter"/>
</dbReference>
<organism evidence="3 4">
    <name type="scientific">Hymenochirus boettgeri</name>
    <name type="common">Congo dwarf clawed frog</name>
    <dbReference type="NCBI Taxonomy" id="247094"/>
    <lineage>
        <taxon>Eukaryota</taxon>
        <taxon>Metazoa</taxon>
        <taxon>Chordata</taxon>
        <taxon>Craniata</taxon>
        <taxon>Vertebrata</taxon>
        <taxon>Euteleostomi</taxon>
        <taxon>Amphibia</taxon>
        <taxon>Batrachia</taxon>
        <taxon>Anura</taxon>
        <taxon>Pipoidea</taxon>
        <taxon>Pipidae</taxon>
        <taxon>Pipinae</taxon>
        <taxon>Hymenochirus</taxon>
    </lineage>
</organism>
<dbReference type="GO" id="GO:0003713">
    <property type="term" value="F:transcription coactivator activity"/>
    <property type="evidence" value="ECO:0007669"/>
    <property type="project" value="TreeGrafter"/>
</dbReference>
<name>A0A8T2J1D8_9PIPI</name>
<evidence type="ECO:0000313" key="3">
    <source>
        <dbReference type="EMBL" id="KAG8437224.1"/>
    </source>
</evidence>
<sequence length="225" mass="25394">MAEIKKDAIESLRPYLCEKIIAERHFDYLRSKKILHMDDTEEILCHTTSRRKAGDLLDRLAKNPKGLDALIESIRLQQTQDFLIDKIIDEVLRVKNKKLESYKGCSLSTYEPTLNGLTPGYLNLYMSDEKLMAPESESTVLCHPKEESSLSNYLNSPQTLVNKFVSENVFTRCSKQSDSICSKLPKPGEPGAPPLPTILPCENDDDSANSPIDNQFLPLRSSLFS</sequence>
<dbReference type="OrthoDB" id="5984934at2759"/>
<reference evidence="3" key="1">
    <citation type="thesis" date="2020" institute="ProQuest LLC" country="789 East Eisenhower Parkway, Ann Arbor, MI, USA">
        <title>Comparative Genomics and Chromosome Evolution.</title>
        <authorList>
            <person name="Mudd A.B."/>
        </authorList>
    </citation>
    <scope>NUCLEOTIDE SEQUENCE</scope>
    <source>
        <strain evidence="3">Female2</strain>
        <tissue evidence="3">Blood</tissue>
    </source>
</reference>
<dbReference type="GO" id="GO:0019209">
    <property type="term" value="F:kinase activator activity"/>
    <property type="evidence" value="ECO:0007669"/>
    <property type="project" value="TreeGrafter"/>
</dbReference>
<comment type="caution">
    <text evidence="3">The sequence shown here is derived from an EMBL/GenBank/DDBJ whole genome shotgun (WGS) entry which is preliminary data.</text>
</comment>
<evidence type="ECO:0000256" key="1">
    <source>
        <dbReference type="SAM" id="MobiDB-lite"/>
    </source>
</evidence>
<dbReference type="Pfam" id="PF00619">
    <property type="entry name" value="CARD"/>
    <property type="match status" value="1"/>
</dbReference>
<dbReference type="PANTHER" id="PTHR34920">
    <property type="entry name" value="B-CELL LYMPHOMA/LEUKEMIA 10"/>
    <property type="match status" value="1"/>
</dbReference>
<keyword evidence="4" id="KW-1185">Reference proteome</keyword>
<feature type="domain" description="CARD" evidence="2">
    <location>
        <begin position="1"/>
        <end position="75"/>
    </location>
</feature>
<dbReference type="GO" id="GO:0043422">
    <property type="term" value="F:protein kinase B binding"/>
    <property type="evidence" value="ECO:0007669"/>
    <property type="project" value="TreeGrafter"/>
</dbReference>
<feature type="compositionally biased region" description="Pro residues" evidence="1">
    <location>
        <begin position="187"/>
        <end position="197"/>
    </location>
</feature>
<dbReference type="PANTHER" id="PTHR34920:SF1">
    <property type="entry name" value="B-CELL LYMPHOMA_LEUKEMIA 10"/>
    <property type="match status" value="1"/>
</dbReference>
<dbReference type="Gene3D" id="1.10.533.10">
    <property type="entry name" value="Death Domain, Fas"/>
    <property type="match status" value="1"/>
</dbReference>
<dbReference type="GO" id="GO:0006915">
    <property type="term" value="P:apoptotic process"/>
    <property type="evidence" value="ECO:0007669"/>
    <property type="project" value="InterPro"/>
</dbReference>
<gene>
    <name evidence="3" type="ORF">GDO86_008068</name>
</gene>
<dbReference type="GO" id="GO:0032449">
    <property type="term" value="C:CBM complex"/>
    <property type="evidence" value="ECO:0007669"/>
    <property type="project" value="TreeGrafter"/>
</dbReference>